<sequence>MAIVDGTIVSGTAEVELADGTIAQNVYHFLCNFVEDQSGQDVVDAVQAYIEDVMESVGTYLSDGFTINITPVNQITWDAETTEWMVERLIGTCLPSYTHSSAADPWPNQIAAVLVGNTDRPKSRGRKFLPGFVEDAGDGGDLISAAVTAMGVALNHYIADETVDGSSVLSPGVIRDGVDKFLEFTDGVVNSVVGTQRRRKPGVGG</sequence>
<dbReference type="EMBL" id="BARV01008750">
    <property type="protein sequence ID" value="GAI07729.1"/>
    <property type="molecule type" value="Genomic_DNA"/>
</dbReference>
<dbReference type="AlphaFoldDB" id="X1MMV8"/>
<reference evidence="1" key="1">
    <citation type="journal article" date="2014" name="Front. Microbiol.">
        <title>High frequency of phylogenetically diverse reductive dehalogenase-homologous genes in deep subseafloor sedimentary metagenomes.</title>
        <authorList>
            <person name="Kawai M."/>
            <person name="Futagami T."/>
            <person name="Toyoda A."/>
            <person name="Takaki Y."/>
            <person name="Nishi S."/>
            <person name="Hori S."/>
            <person name="Arai W."/>
            <person name="Tsubouchi T."/>
            <person name="Morono Y."/>
            <person name="Uchiyama I."/>
            <person name="Ito T."/>
            <person name="Fujiyama A."/>
            <person name="Inagaki F."/>
            <person name="Takami H."/>
        </authorList>
    </citation>
    <scope>NUCLEOTIDE SEQUENCE</scope>
    <source>
        <strain evidence="1">Expedition CK06-06</strain>
    </source>
</reference>
<gene>
    <name evidence="1" type="ORF">S06H3_17497</name>
</gene>
<accession>X1MMV8</accession>
<comment type="caution">
    <text evidence="1">The sequence shown here is derived from an EMBL/GenBank/DDBJ whole genome shotgun (WGS) entry which is preliminary data.</text>
</comment>
<organism evidence="1">
    <name type="scientific">marine sediment metagenome</name>
    <dbReference type="NCBI Taxonomy" id="412755"/>
    <lineage>
        <taxon>unclassified sequences</taxon>
        <taxon>metagenomes</taxon>
        <taxon>ecological metagenomes</taxon>
    </lineage>
</organism>
<protein>
    <submittedName>
        <fullName evidence="1">Uncharacterized protein</fullName>
    </submittedName>
</protein>
<evidence type="ECO:0000313" key="1">
    <source>
        <dbReference type="EMBL" id="GAI07729.1"/>
    </source>
</evidence>
<name>X1MMV8_9ZZZZ</name>
<proteinExistence type="predicted"/>